<evidence type="ECO:0000256" key="2">
    <source>
        <dbReference type="ARBA" id="ARBA00022448"/>
    </source>
</evidence>
<evidence type="ECO:0000256" key="6">
    <source>
        <dbReference type="ARBA" id="ARBA00023136"/>
    </source>
</evidence>
<protein>
    <submittedName>
        <fullName evidence="8">MATE family efflux transporter</fullName>
    </submittedName>
</protein>
<keyword evidence="4 7" id="KW-0812">Transmembrane</keyword>
<feature type="transmembrane region" description="Helical" evidence="7">
    <location>
        <begin position="379"/>
        <end position="397"/>
    </location>
</feature>
<sequence length="438" mass="47200">MKTNDLTQGSIGKGFVLFAIPLFLGSLFQQLYNTVDMLFVGNVLGKNAAAAVGASSILVTCLINLFTGVAVGAGIVISQLFGAKKEKDMKESVWIAVLAGAVGGLILTVIGVTCSQAVLVRLHTPANIIPDAVLYVRIYFLAAIPMVLYNMCSGILRAQGDSRTPFHALAAGGVLNVITDAVFLILLDWGVAGVAVATLFSQSMTAVFLLIHMLHHRILTRQRLRWDLLGKIICVGVPVGIQSMILTLSNVVVQYHINGFGKNVIAAFAVYFKAENLLCLPIIAFGQAMVTFTGQNYGAGKYERIRRGILVCNGIAAAVLVVLSWSALAAGKWILSAFCPDQQVVAEGMRIISVTFPVYFVYSLFEVTGGVVRGIGKSVPSMVIVIVNLCVIRILMLEISDRVFHSVQAVAAVYPLTWLMATLSFVGYYLYARKQMLQ</sequence>
<feature type="transmembrane region" description="Helical" evidence="7">
    <location>
        <begin position="168"/>
        <end position="186"/>
    </location>
</feature>
<feature type="transmembrane region" description="Helical" evidence="7">
    <location>
        <begin position="52"/>
        <end position="81"/>
    </location>
</feature>
<evidence type="ECO:0000256" key="7">
    <source>
        <dbReference type="SAM" id="Phobius"/>
    </source>
</evidence>
<accession>A0ABT2S5G6</accession>
<gene>
    <name evidence="8" type="ORF">OCV65_06170</name>
</gene>
<evidence type="ECO:0000256" key="1">
    <source>
        <dbReference type="ARBA" id="ARBA00004651"/>
    </source>
</evidence>
<keyword evidence="6 7" id="KW-0472">Membrane</keyword>
<proteinExistence type="predicted"/>
<name>A0ABT2S5G6_9FIRM</name>
<dbReference type="InterPro" id="IPR048279">
    <property type="entry name" value="MdtK-like"/>
</dbReference>
<keyword evidence="3" id="KW-1003">Cell membrane</keyword>
<evidence type="ECO:0000256" key="3">
    <source>
        <dbReference type="ARBA" id="ARBA00022475"/>
    </source>
</evidence>
<dbReference type="Pfam" id="PF01554">
    <property type="entry name" value="MatE"/>
    <property type="match status" value="2"/>
</dbReference>
<comment type="subcellular location">
    <subcellularLocation>
        <location evidence="1">Cell membrane</location>
        <topology evidence="1">Multi-pass membrane protein</topology>
    </subcellularLocation>
</comment>
<reference evidence="8 9" key="1">
    <citation type="journal article" date="2021" name="ISME Commun">
        <title>Automated analysis of genomic sequences facilitates high-throughput and comprehensive description of bacteria.</title>
        <authorList>
            <person name="Hitch T.C.A."/>
        </authorList>
    </citation>
    <scope>NUCLEOTIDE SEQUENCE [LARGE SCALE GENOMIC DNA]</scope>
    <source>
        <strain evidence="8 9">Sanger_02</strain>
    </source>
</reference>
<dbReference type="NCBIfam" id="TIGR00797">
    <property type="entry name" value="matE"/>
    <property type="match status" value="1"/>
</dbReference>
<feature type="transmembrane region" description="Helical" evidence="7">
    <location>
        <begin position="265"/>
        <end position="286"/>
    </location>
</feature>
<dbReference type="CDD" id="cd13138">
    <property type="entry name" value="MATE_yoeA_like"/>
    <property type="match status" value="1"/>
</dbReference>
<evidence type="ECO:0000256" key="4">
    <source>
        <dbReference type="ARBA" id="ARBA00022692"/>
    </source>
</evidence>
<feature type="transmembrane region" description="Helical" evidence="7">
    <location>
        <begin position="192"/>
        <end position="211"/>
    </location>
</feature>
<comment type="caution">
    <text evidence="8">The sequence shown here is derived from an EMBL/GenBank/DDBJ whole genome shotgun (WGS) entry which is preliminary data.</text>
</comment>
<feature type="transmembrane region" description="Helical" evidence="7">
    <location>
        <begin position="12"/>
        <end position="32"/>
    </location>
</feature>
<keyword evidence="5 7" id="KW-1133">Transmembrane helix</keyword>
<evidence type="ECO:0000256" key="5">
    <source>
        <dbReference type="ARBA" id="ARBA00022989"/>
    </source>
</evidence>
<feature type="transmembrane region" description="Helical" evidence="7">
    <location>
        <begin position="93"/>
        <end position="118"/>
    </location>
</feature>
<keyword evidence="9" id="KW-1185">Reference proteome</keyword>
<feature type="transmembrane region" description="Helical" evidence="7">
    <location>
        <begin position="348"/>
        <end position="367"/>
    </location>
</feature>
<dbReference type="RefSeq" id="WP_262581336.1">
    <property type="nucleotide sequence ID" value="NZ_JAOQJV010000005.1"/>
</dbReference>
<organism evidence="8 9">
    <name type="scientific">Dorea ammoniilytica</name>
    <dbReference type="NCBI Taxonomy" id="2981788"/>
    <lineage>
        <taxon>Bacteria</taxon>
        <taxon>Bacillati</taxon>
        <taxon>Bacillota</taxon>
        <taxon>Clostridia</taxon>
        <taxon>Lachnospirales</taxon>
        <taxon>Lachnospiraceae</taxon>
        <taxon>Dorea</taxon>
    </lineage>
</organism>
<keyword evidence="2" id="KW-0813">Transport</keyword>
<dbReference type="PANTHER" id="PTHR43549:SF3">
    <property type="entry name" value="MULTIDRUG RESISTANCE PROTEIN YPNP-RELATED"/>
    <property type="match status" value="1"/>
</dbReference>
<dbReference type="InterPro" id="IPR052031">
    <property type="entry name" value="Membrane_Transporter-Flippase"/>
</dbReference>
<dbReference type="InterPro" id="IPR002528">
    <property type="entry name" value="MATE_fam"/>
</dbReference>
<feature type="transmembrane region" description="Helical" evidence="7">
    <location>
        <begin position="409"/>
        <end position="431"/>
    </location>
</feature>
<dbReference type="PANTHER" id="PTHR43549">
    <property type="entry name" value="MULTIDRUG RESISTANCE PROTEIN YPNP-RELATED"/>
    <property type="match status" value="1"/>
</dbReference>
<dbReference type="EMBL" id="JAOQJV010000005">
    <property type="protein sequence ID" value="MCU6699816.1"/>
    <property type="molecule type" value="Genomic_DNA"/>
</dbReference>
<dbReference type="Proteomes" id="UP001207605">
    <property type="component" value="Unassembled WGS sequence"/>
</dbReference>
<feature type="transmembrane region" description="Helical" evidence="7">
    <location>
        <begin position="232"/>
        <end position="253"/>
    </location>
</feature>
<feature type="transmembrane region" description="Helical" evidence="7">
    <location>
        <begin position="138"/>
        <end position="156"/>
    </location>
</feature>
<evidence type="ECO:0000313" key="8">
    <source>
        <dbReference type="EMBL" id="MCU6699816.1"/>
    </source>
</evidence>
<evidence type="ECO:0000313" key="9">
    <source>
        <dbReference type="Proteomes" id="UP001207605"/>
    </source>
</evidence>
<dbReference type="PIRSF" id="PIRSF006603">
    <property type="entry name" value="DinF"/>
    <property type="match status" value="1"/>
</dbReference>
<feature type="transmembrane region" description="Helical" evidence="7">
    <location>
        <begin position="307"/>
        <end position="328"/>
    </location>
</feature>